<evidence type="ECO:0000256" key="1">
    <source>
        <dbReference type="ARBA" id="ARBA00023002"/>
    </source>
</evidence>
<dbReference type="PANTHER" id="PTHR47307:SF1">
    <property type="entry name" value="GLUTATHIONE-REGULATED POTASSIUM-EFFLUX SYSTEM ANCILLARY PROTEIN KEFG"/>
    <property type="match status" value="1"/>
</dbReference>
<reference evidence="3 4" key="1">
    <citation type="submission" date="2017-08" db="EMBL/GenBank/DDBJ databases">
        <title>Infants hospitalized years apart are colonized by the same room-sourced microbial strains.</title>
        <authorList>
            <person name="Brooks B."/>
            <person name="Olm M.R."/>
            <person name="Firek B.A."/>
            <person name="Baker R."/>
            <person name="Thomas B.C."/>
            <person name="Morowitz M.J."/>
            <person name="Banfield J.F."/>
        </authorList>
    </citation>
    <scope>NUCLEOTIDE SEQUENCE [LARGE SCALE GENOMIC DNA]</scope>
    <source>
        <strain evidence="3">S2_006_000_R2_64</strain>
    </source>
</reference>
<dbReference type="Gene3D" id="3.40.50.360">
    <property type="match status" value="1"/>
</dbReference>
<sequence>MAKVLILFAHPALHRSRIHQPMIEAVRHLDGVTFHDLYEEYPDFHINAPREHELLEQHDIIVFQHPLYWYTCPALMTEWIDLVLSPGWAFGPGGSKLEGKKLLSAITAGIGGEFYRDSDYDKRYPISYFMLPFDQIAYQCGMTYLQPLVFKNTRTATAEDVITHTNKFKEIITDLVNGKDLPIFESQITPKF</sequence>
<gene>
    <name evidence="3" type="ORF">DI586_09445</name>
</gene>
<dbReference type="InterPro" id="IPR029039">
    <property type="entry name" value="Flavoprotein-like_sf"/>
</dbReference>
<dbReference type="GO" id="GO:0010181">
    <property type="term" value="F:FMN binding"/>
    <property type="evidence" value="ECO:0007669"/>
    <property type="project" value="TreeGrafter"/>
</dbReference>
<dbReference type="AlphaFoldDB" id="A0A2W5FJL0"/>
<accession>A0A2W5FJL0</accession>
<keyword evidence="1" id="KW-0560">Oxidoreductase</keyword>
<comment type="caution">
    <text evidence="3">The sequence shown here is derived from an EMBL/GenBank/DDBJ whole genome shotgun (WGS) entry which is preliminary data.</text>
</comment>
<dbReference type="Pfam" id="PF02525">
    <property type="entry name" value="Flavodoxin_2"/>
    <property type="match status" value="1"/>
</dbReference>
<dbReference type="SUPFAM" id="SSF52218">
    <property type="entry name" value="Flavoproteins"/>
    <property type="match status" value="1"/>
</dbReference>
<dbReference type="InterPro" id="IPR003680">
    <property type="entry name" value="Flavodoxin_fold"/>
</dbReference>
<evidence type="ECO:0000313" key="4">
    <source>
        <dbReference type="Proteomes" id="UP000249739"/>
    </source>
</evidence>
<dbReference type="GO" id="GO:0009055">
    <property type="term" value="F:electron transfer activity"/>
    <property type="evidence" value="ECO:0007669"/>
    <property type="project" value="TreeGrafter"/>
</dbReference>
<dbReference type="PANTHER" id="PTHR47307">
    <property type="entry name" value="GLUTATHIONE-REGULATED POTASSIUM-EFFLUX SYSTEM ANCILLARY PROTEIN KEFG"/>
    <property type="match status" value="1"/>
</dbReference>
<evidence type="ECO:0000259" key="2">
    <source>
        <dbReference type="Pfam" id="PF02525"/>
    </source>
</evidence>
<dbReference type="InterPro" id="IPR046980">
    <property type="entry name" value="KefG/KefF"/>
</dbReference>
<name>A0A2W5FJL0_9BACT</name>
<evidence type="ECO:0000313" key="3">
    <source>
        <dbReference type="EMBL" id="PZP54584.1"/>
    </source>
</evidence>
<dbReference type="EMBL" id="QFOT01000125">
    <property type="protein sequence ID" value="PZP54584.1"/>
    <property type="molecule type" value="Genomic_DNA"/>
</dbReference>
<feature type="domain" description="Flavodoxin-like fold" evidence="2">
    <location>
        <begin position="3"/>
        <end position="161"/>
    </location>
</feature>
<protein>
    <submittedName>
        <fullName evidence="3">NAD(P)H oxidoreductase</fullName>
    </submittedName>
</protein>
<proteinExistence type="predicted"/>
<organism evidence="3 4">
    <name type="scientific">Micavibrio aeruginosavorus</name>
    <dbReference type="NCBI Taxonomy" id="349221"/>
    <lineage>
        <taxon>Bacteria</taxon>
        <taxon>Pseudomonadati</taxon>
        <taxon>Bdellovibrionota</taxon>
        <taxon>Bdellovibrionia</taxon>
        <taxon>Bdellovibrionales</taxon>
        <taxon>Pseudobdellovibrionaceae</taxon>
        <taxon>Micavibrio</taxon>
    </lineage>
</organism>
<dbReference type="Proteomes" id="UP000249739">
    <property type="component" value="Unassembled WGS sequence"/>
</dbReference>
<dbReference type="GO" id="GO:0003955">
    <property type="term" value="F:NAD(P)H dehydrogenase (quinone) activity"/>
    <property type="evidence" value="ECO:0007669"/>
    <property type="project" value="TreeGrafter"/>
</dbReference>